<dbReference type="AlphaFoldDB" id="A0A7V1PVA6"/>
<sequence>MTLFLQLFKKIFRHTRRNNLVRVLLLALMLNLAFGVAFFYAERDVQQGLTLVDAIWWAMVTMTTVGYGDIYAQTWVGRFLISYPCMIIGIGILGYLVGAIAETMLDYGSRKRKGLLRVKMKNHLIICNFPGEQKVARVIEELRRSRQFAQSPIVLISARIRELPARLVEMEVRFVQGDPVREEVLQKAAVRQARGVFILAENPADPASDTLSFAIATQVHLVEKELKKDIRMVVELVSQENRAMMHRSGADGIVSADGIMDALIAQEFLFPGLNKVFHEVLSNARGSQFYIVPNELGAGSFGLLQKKAIDSPQRVSLVGVRHKGEIILNPKADFGVDENDDLVIMAPDPAEYQLLAGS</sequence>
<dbReference type="GO" id="GO:0008324">
    <property type="term" value="F:monoatomic cation transmembrane transporter activity"/>
    <property type="evidence" value="ECO:0007669"/>
    <property type="project" value="InterPro"/>
</dbReference>
<dbReference type="SUPFAM" id="SSF51735">
    <property type="entry name" value="NAD(P)-binding Rossmann-fold domains"/>
    <property type="match status" value="1"/>
</dbReference>
<feature type="domain" description="RCK C-terminal" evidence="3">
    <location>
        <begin position="278"/>
        <end position="358"/>
    </location>
</feature>
<dbReference type="InterPro" id="IPR003148">
    <property type="entry name" value="RCK_N"/>
</dbReference>
<keyword evidence="2" id="KW-0812">Transmembrane</keyword>
<dbReference type="EMBL" id="DRLD01000305">
    <property type="protein sequence ID" value="HED11187.1"/>
    <property type="molecule type" value="Genomic_DNA"/>
</dbReference>
<dbReference type="GO" id="GO:0006813">
    <property type="term" value="P:potassium ion transport"/>
    <property type="evidence" value="ECO:0007669"/>
    <property type="project" value="InterPro"/>
</dbReference>
<accession>A0A7V1PVA6</accession>
<dbReference type="Gene3D" id="3.40.50.720">
    <property type="entry name" value="NAD(P)-binding Rossmann-like Domain"/>
    <property type="match status" value="1"/>
</dbReference>
<organism evidence="4">
    <name type="scientific">Caldithrix abyssi</name>
    <dbReference type="NCBI Taxonomy" id="187145"/>
    <lineage>
        <taxon>Bacteria</taxon>
        <taxon>Pseudomonadati</taxon>
        <taxon>Calditrichota</taxon>
        <taxon>Calditrichia</taxon>
        <taxon>Calditrichales</taxon>
        <taxon>Calditrichaceae</taxon>
        <taxon>Caldithrix</taxon>
    </lineage>
</organism>
<dbReference type="GO" id="GO:0005886">
    <property type="term" value="C:plasma membrane"/>
    <property type="evidence" value="ECO:0007669"/>
    <property type="project" value="UniProtKB-SubCell"/>
</dbReference>
<gene>
    <name evidence="4" type="ORF">ENJ10_10910</name>
</gene>
<dbReference type="Pfam" id="PF07885">
    <property type="entry name" value="Ion_trans_2"/>
    <property type="match status" value="1"/>
</dbReference>
<dbReference type="Gene3D" id="1.10.287.70">
    <property type="match status" value="1"/>
</dbReference>
<evidence type="ECO:0000313" key="4">
    <source>
        <dbReference type="EMBL" id="HED11187.1"/>
    </source>
</evidence>
<evidence type="ECO:0000256" key="1">
    <source>
        <dbReference type="ARBA" id="ARBA00004651"/>
    </source>
</evidence>
<feature type="transmembrane region" description="Helical" evidence="2">
    <location>
        <begin position="54"/>
        <end position="72"/>
    </location>
</feature>
<evidence type="ECO:0000259" key="3">
    <source>
        <dbReference type="PROSITE" id="PS51202"/>
    </source>
</evidence>
<dbReference type="PRINTS" id="PR00169">
    <property type="entry name" value="KCHANNEL"/>
</dbReference>
<feature type="transmembrane region" description="Helical" evidence="2">
    <location>
        <begin position="79"/>
        <end position="101"/>
    </location>
</feature>
<comment type="caution">
    <text evidence="4">The sequence shown here is derived from an EMBL/GenBank/DDBJ whole genome shotgun (WGS) entry which is preliminary data.</text>
</comment>
<proteinExistence type="predicted"/>
<dbReference type="SUPFAM" id="SSF81324">
    <property type="entry name" value="Voltage-gated potassium channels"/>
    <property type="match status" value="1"/>
</dbReference>
<keyword evidence="2" id="KW-0472">Membrane</keyword>
<dbReference type="Proteomes" id="UP000886005">
    <property type="component" value="Unassembled WGS sequence"/>
</dbReference>
<evidence type="ECO:0000256" key="2">
    <source>
        <dbReference type="SAM" id="Phobius"/>
    </source>
</evidence>
<name>A0A7V1PVA6_CALAY</name>
<reference evidence="4" key="1">
    <citation type="journal article" date="2020" name="mSystems">
        <title>Genome- and Community-Level Interaction Insights into Carbon Utilization and Element Cycling Functions of Hydrothermarchaeota in Hydrothermal Sediment.</title>
        <authorList>
            <person name="Zhou Z."/>
            <person name="Liu Y."/>
            <person name="Xu W."/>
            <person name="Pan J."/>
            <person name="Luo Z.H."/>
            <person name="Li M."/>
        </authorList>
    </citation>
    <scope>NUCLEOTIDE SEQUENCE [LARGE SCALE GENOMIC DNA]</scope>
    <source>
        <strain evidence="4">HyVt-456</strain>
    </source>
</reference>
<dbReference type="PANTHER" id="PTHR43833">
    <property type="entry name" value="POTASSIUM CHANNEL PROTEIN 2-RELATED-RELATED"/>
    <property type="match status" value="1"/>
</dbReference>
<comment type="subcellular location">
    <subcellularLocation>
        <location evidence="1">Cell membrane</location>
        <topology evidence="1">Multi-pass membrane protein</topology>
    </subcellularLocation>
</comment>
<dbReference type="PROSITE" id="PS51202">
    <property type="entry name" value="RCK_C"/>
    <property type="match status" value="1"/>
</dbReference>
<dbReference type="InterPro" id="IPR013099">
    <property type="entry name" value="K_chnl_dom"/>
</dbReference>
<dbReference type="Pfam" id="PF22614">
    <property type="entry name" value="Slo-like_RCK"/>
    <property type="match status" value="1"/>
</dbReference>
<dbReference type="PANTHER" id="PTHR43833:SF9">
    <property type="entry name" value="POTASSIUM CHANNEL PROTEIN YUGO-RELATED"/>
    <property type="match status" value="1"/>
</dbReference>
<feature type="transmembrane region" description="Helical" evidence="2">
    <location>
        <begin position="20"/>
        <end position="42"/>
    </location>
</feature>
<dbReference type="InterPro" id="IPR050721">
    <property type="entry name" value="Trk_Ktr_HKT_K-transport"/>
</dbReference>
<dbReference type="InterPro" id="IPR036291">
    <property type="entry name" value="NAD(P)-bd_dom_sf"/>
</dbReference>
<dbReference type="InterPro" id="IPR006037">
    <property type="entry name" value="RCK_C"/>
</dbReference>
<protein>
    <recommendedName>
        <fullName evidence="3">RCK C-terminal domain-containing protein</fullName>
    </recommendedName>
</protein>
<keyword evidence="2" id="KW-1133">Transmembrane helix</keyword>